<dbReference type="AlphaFoldDB" id="A0A974XZZ5"/>
<dbReference type="PANTHER" id="PTHR38784">
    <property type="entry name" value="SUCROSE PHOSPHORYLASE"/>
    <property type="match status" value="1"/>
</dbReference>
<dbReference type="Pfam" id="PF07152">
    <property type="entry name" value="YaeQ"/>
    <property type="match status" value="1"/>
</dbReference>
<evidence type="ECO:0000313" key="2">
    <source>
        <dbReference type="Proteomes" id="UP000639274"/>
    </source>
</evidence>
<reference evidence="1 2" key="1">
    <citation type="submission" date="2021-03" db="EMBL/GenBank/DDBJ databases">
        <title>Lysobacter sp. nov. isolated from soil of gangwondo yeongwol, south Korea.</title>
        <authorList>
            <person name="Kim K.R."/>
            <person name="Kim K.H."/>
            <person name="Jeon C.O."/>
        </authorList>
    </citation>
    <scope>NUCLEOTIDE SEQUENCE [LARGE SCALE GENOMIC DNA]</scope>
    <source>
        <strain evidence="1 2">R19</strain>
    </source>
</reference>
<dbReference type="InterPro" id="IPR038590">
    <property type="entry name" value="YaeQ_sf"/>
</dbReference>
<dbReference type="EMBL" id="CP071518">
    <property type="protein sequence ID" value="QSX78882.1"/>
    <property type="molecule type" value="Genomic_DNA"/>
</dbReference>
<dbReference type="Gene3D" id="3.10.640.10">
    <property type="entry name" value="Restriction endonuclease-like alpha-beta roll domain"/>
    <property type="match status" value="1"/>
</dbReference>
<dbReference type="SUPFAM" id="SSF52980">
    <property type="entry name" value="Restriction endonuclease-like"/>
    <property type="match status" value="1"/>
</dbReference>
<dbReference type="PANTHER" id="PTHR38784:SF1">
    <property type="entry name" value="SUCROSE PHOSPHORYLASE"/>
    <property type="match status" value="1"/>
</dbReference>
<dbReference type="KEGG" id="lsf:I8J32_002865"/>
<keyword evidence="2" id="KW-1185">Reference proteome</keyword>
<evidence type="ECO:0000313" key="1">
    <source>
        <dbReference type="EMBL" id="QSX78882.1"/>
    </source>
</evidence>
<accession>A0A974XZZ5</accession>
<dbReference type="PIRSF" id="PIRSF011484">
    <property type="entry name" value="YaeQ"/>
    <property type="match status" value="1"/>
</dbReference>
<dbReference type="SMART" id="SM01322">
    <property type="entry name" value="YaeQ"/>
    <property type="match status" value="1"/>
</dbReference>
<dbReference type="InterPro" id="IPR009822">
    <property type="entry name" value="YaeQ"/>
</dbReference>
<name>A0A974XZZ5_9GAMM</name>
<gene>
    <name evidence="1" type="ORF">I8J32_002865</name>
</gene>
<organism evidence="1 2">
    <name type="scientific">Agrilutibacter solisilvae</name>
    <dbReference type="NCBI Taxonomy" id="2763317"/>
    <lineage>
        <taxon>Bacteria</taxon>
        <taxon>Pseudomonadati</taxon>
        <taxon>Pseudomonadota</taxon>
        <taxon>Gammaproteobacteria</taxon>
        <taxon>Lysobacterales</taxon>
        <taxon>Lysobacteraceae</taxon>
        <taxon>Agrilutibacter</taxon>
    </lineage>
</organism>
<sequence length="186" mass="20961">MAPKATIVKAELQVSDLDRHYYASHNLTLAQHPSETDERLMVRLLAFALHAHERLEFGRGLSDEDEPSLWRRDYTGEIEQWIELGQPDESRLRKASGRAQEVVVISYGGQAAESWWNRNASTLARLRNLTVLDLDARDVEAITALYGRGMRLTAMIQDGELQLMDTDATVALRPVVRMQSSTRAAA</sequence>
<dbReference type="CDD" id="cd22368">
    <property type="entry name" value="YaeQ-like"/>
    <property type="match status" value="1"/>
</dbReference>
<dbReference type="Proteomes" id="UP000639274">
    <property type="component" value="Chromosome"/>
</dbReference>
<dbReference type="InterPro" id="IPR011335">
    <property type="entry name" value="Restrct_endonuc-II-like"/>
</dbReference>
<protein>
    <submittedName>
        <fullName evidence="1">YaeQ family protein</fullName>
    </submittedName>
</protein>
<proteinExistence type="predicted"/>
<dbReference type="RefSeq" id="WP_200615309.1">
    <property type="nucleotide sequence ID" value="NZ_CP071518.1"/>
</dbReference>